<dbReference type="EMBL" id="KZ454993">
    <property type="protein sequence ID" value="PKI82898.1"/>
    <property type="molecule type" value="Genomic_DNA"/>
</dbReference>
<dbReference type="Gene3D" id="3.30.470.30">
    <property type="entry name" value="DNA ligase/mRNA capping enzyme"/>
    <property type="match status" value="1"/>
</dbReference>
<keyword evidence="3" id="KW-0507">mRNA processing</keyword>
<proteinExistence type="predicted"/>
<dbReference type="OrthoDB" id="200924at2759"/>
<dbReference type="InterPro" id="IPR001339">
    <property type="entry name" value="mRNA_cap_enzyme_adenylation"/>
</dbReference>
<evidence type="ECO:0000313" key="14">
    <source>
        <dbReference type="Proteomes" id="UP000232875"/>
    </source>
</evidence>
<evidence type="ECO:0000259" key="11">
    <source>
        <dbReference type="Pfam" id="PF01331"/>
    </source>
</evidence>
<dbReference type="PANTHER" id="PTHR10367:SF17">
    <property type="entry name" value="MRNA-CAPPING ENZYME"/>
    <property type="match status" value="1"/>
</dbReference>
<feature type="domain" description="mRNA capping enzyme adenylation" evidence="11">
    <location>
        <begin position="5"/>
        <end position="203"/>
    </location>
</feature>
<keyword evidence="4" id="KW-0808">Transferase</keyword>
<dbReference type="GO" id="GO:0005525">
    <property type="term" value="F:GTP binding"/>
    <property type="evidence" value="ECO:0007669"/>
    <property type="project" value="UniProtKB-KW"/>
</dbReference>
<dbReference type="STRING" id="2020962.A0A2N1J8M5"/>
<evidence type="ECO:0000259" key="12">
    <source>
        <dbReference type="Pfam" id="PF03919"/>
    </source>
</evidence>
<evidence type="ECO:0000256" key="5">
    <source>
        <dbReference type="ARBA" id="ARBA00022695"/>
    </source>
</evidence>
<dbReference type="Gene3D" id="2.40.50.140">
    <property type="entry name" value="Nucleic acid-binding proteins"/>
    <property type="match status" value="1"/>
</dbReference>
<comment type="catalytic activity">
    <reaction evidence="10">
        <text>a 5'-end diphospho-ribonucleoside in mRNA + GTP + H(+) = a 5'-end (5'-triphosphoguanosine)-ribonucleoside in mRNA + diphosphate</text>
        <dbReference type="Rhea" id="RHEA:67012"/>
        <dbReference type="Rhea" id="RHEA-COMP:17165"/>
        <dbReference type="Rhea" id="RHEA-COMP:17166"/>
        <dbReference type="ChEBI" id="CHEBI:15378"/>
        <dbReference type="ChEBI" id="CHEBI:33019"/>
        <dbReference type="ChEBI" id="CHEBI:37565"/>
        <dbReference type="ChEBI" id="CHEBI:167616"/>
        <dbReference type="ChEBI" id="CHEBI:167617"/>
        <dbReference type="EC" id="2.7.7.50"/>
    </reaction>
    <physiologicalReaction direction="left-to-right" evidence="10">
        <dbReference type="Rhea" id="RHEA:67013"/>
    </physiologicalReaction>
</comment>
<dbReference type="CDD" id="cd07895">
    <property type="entry name" value="Adenylation_mRNA_capping"/>
    <property type="match status" value="1"/>
</dbReference>
<sequence>MAIFSFDKRSLDMLLQEDFWVCEKSDGQRVLVLIVVPPMTNKQEVYLIDRKNNYYQIWDIFFPHHNPQSPEAAATAGQRTHTLLDGELVLDALGPNQTKLRLLLFDCIVIDGENISRRSLGRRYARLRSHIFPAYNQHLKRNKLARVKEPFEVMIKPMDLAYGIETVLRTRVPSLQHKNDGLIFTSLNSSYVCGTDPRILKWKPPHENTIDFKLQLRFPPKADKPHEPDFHAKPYFILLQHLGSIQHEFFDYLEMSDDEWEKWKQSGEQLDDRIVECAWHPPAGDNTSASTWHISRIRDDKQNANHKKIVKCIIQSILDGVMEEELLALVPAIRAAWKAPQRL</sequence>
<dbReference type="InterPro" id="IPR051029">
    <property type="entry name" value="mRNA_Capping_Enz/RNA_Phosphat"/>
</dbReference>
<evidence type="ECO:0000256" key="1">
    <source>
        <dbReference type="ARBA" id="ARBA00004123"/>
    </source>
</evidence>
<keyword evidence="7" id="KW-0506">mRNA capping</keyword>
<dbReference type="GO" id="GO:0005524">
    <property type="term" value="F:ATP binding"/>
    <property type="evidence" value="ECO:0007669"/>
    <property type="project" value="InterPro"/>
</dbReference>
<keyword evidence="6" id="KW-0547">Nucleotide-binding</keyword>
<name>A0A2N1J8M5_9BASI</name>
<organism evidence="13 14">
    <name type="scientific">Malassezia vespertilionis</name>
    <dbReference type="NCBI Taxonomy" id="2020962"/>
    <lineage>
        <taxon>Eukaryota</taxon>
        <taxon>Fungi</taxon>
        <taxon>Dikarya</taxon>
        <taxon>Basidiomycota</taxon>
        <taxon>Ustilaginomycotina</taxon>
        <taxon>Malasseziomycetes</taxon>
        <taxon>Malasseziales</taxon>
        <taxon>Malasseziaceae</taxon>
        <taxon>Malassezia</taxon>
    </lineage>
</organism>
<dbReference type="InterPro" id="IPR012340">
    <property type="entry name" value="NA-bd_OB-fold"/>
</dbReference>
<keyword evidence="14" id="KW-1185">Reference proteome</keyword>
<dbReference type="GO" id="GO:0006370">
    <property type="term" value="P:7-methylguanosine mRNA capping"/>
    <property type="evidence" value="ECO:0007669"/>
    <property type="project" value="UniProtKB-KW"/>
</dbReference>
<evidence type="ECO:0000256" key="9">
    <source>
        <dbReference type="ARBA" id="ARBA00023242"/>
    </source>
</evidence>
<dbReference type="EC" id="2.7.7.50" evidence="2"/>
<dbReference type="Pfam" id="PF01331">
    <property type="entry name" value="mRNA_cap_enzyme"/>
    <property type="match status" value="1"/>
</dbReference>
<dbReference type="AlphaFoldDB" id="A0A2N1J8M5"/>
<keyword evidence="9" id="KW-0539">Nucleus</keyword>
<dbReference type="Pfam" id="PF03919">
    <property type="entry name" value="mRNA_cap_C"/>
    <property type="match status" value="1"/>
</dbReference>
<dbReference type="Proteomes" id="UP000232875">
    <property type="component" value="Unassembled WGS sequence"/>
</dbReference>
<evidence type="ECO:0000256" key="7">
    <source>
        <dbReference type="ARBA" id="ARBA00023042"/>
    </source>
</evidence>
<evidence type="ECO:0000256" key="4">
    <source>
        <dbReference type="ARBA" id="ARBA00022679"/>
    </source>
</evidence>
<dbReference type="SUPFAM" id="SSF50249">
    <property type="entry name" value="Nucleic acid-binding proteins"/>
    <property type="match status" value="1"/>
</dbReference>
<dbReference type="InterPro" id="IPR013846">
    <property type="entry name" value="mRNA_cap_enzyme_C"/>
</dbReference>
<comment type="subcellular location">
    <subcellularLocation>
        <location evidence="1">Nucleus</location>
    </subcellularLocation>
</comment>
<gene>
    <name evidence="13" type="primary">CEG1</name>
    <name evidence="13" type="ORF">MVES_003323</name>
</gene>
<evidence type="ECO:0000256" key="3">
    <source>
        <dbReference type="ARBA" id="ARBA00022664"/>
    </source>
</evidence>
<keyword evidence="8" id="KW-0342">GTP-binding</keyword>
<dbReference type="GO" id="GO:0005634">
    <property type="term" value="C:nucleus"/>
    <property type="evidence" value="ECO:0007669"/>
    <property type="project" value="UniProtKB-SubCell"/>
</dbReference>
<dbReference type="SUPFAM" id="SSF56091">
    <property type="entry name" value="DNA ligase/mRNA capping enzyme, catalytic domain"/>
    <property type="match status" value="1"/>
</dbReference>
<evidence type="ECO:0000256" key="2">
    <source>
        <dbReference type="ARBA" id="ARBA00012475"/>
    </source>
</evidence>
<protein>
    <recommendedName>
        <fullName evidence="2">mRNA guanylyltransferase</fullName>
        <ecNumber evidence="2">2.7.7.50</ecNumber>
    </recommendedName>
</protein>
<evidence type="ECO:0000313" key="13">
    <source>
        <dbReference type="EMBL" id="PKI82898.1"/>
    </source>
</evidence>
<dbReference type="GO" id="GO:0004484">
    <property type="term" value="F:mRNA guanylyltransferase activity"/>
    <property type="evidence" value="ECO:0007669"/>
    <property type="project" value="UniProtKB-EC"/>
</dbReference>
<keyword evidence="5" id="KW-0548">Nucleotidyltransferase</keyword>
<reference evidence="13 14" key="1">
    <citation type="submission" date="2017-10" db="EMBL/GenBank/DDBJ databases">
        <title>A novel species of cold-tolerant Malassezia isolated from bats.</title>
        <authorList>
            <person name="Lorch J.M."/>
            <person name="Palmer J.M."/>
            <person name="Vanderwolf K.J."/>
            <person name="Schmidt K.Z."/>
            <person name="Verant M.L."/>
            <person name="Weller T.J."/>
            <person name="Blehert D.S."/>
        </authorList>
    </citation>
    <scope>NUCLEOTIDE SEQUENCE [LARGE SCALE GENOMIC DNA]</scope>
    <source>
        <strain evidence="13 14">NWHC:44797-103</strain>
    </source>
</reference>
<dbReference type="PANTHER" id="PTHR10367">
    <property type="entry name" value="MRNA-CAPPING ENZYME"/>
    <property type="match status" value="1"/>
</dbReference>
<evidence type="ECO:0000256" key="8">
    <source>
        <dbReference type="ARBA" id="ARBA00023134"/>
    </source>
</evidence>
<accession>A0A2N1J8M5</accession>
<evidence type="ECO:0000256" key="10">
    <source>
        <dbReference type="ARBA" id="ARBA00044624"/>
    </source>
</evidence>
<feature type="domain" description="mRNA capping enzyme C-terminal" evidence="12">
    <location>
        <begin position="207"/>
        <end position="327"/>
    </location>
</feature>
<evidence type="ECO:0000256" key="6">
    <source>
        <dbReference type="ARBA" id="ARBA00022741"/>
    </source>
</evidence>